<protein>
    <recommendedName>
        <fullName evidence="2">DUF6534 domain-containing protein</fullName>
    </recommendedName>
</protein>
<gene>
    <name evidence="3" type="ORF">VKT23_012354</name>
</gene>
<feature type="transmembrane region" description="Helical" evidence="1">
    <location>
        <begin position="47"/>
        <end position="74"/>
    </location>
</feature>
<comment type="caution">
    <text evidence="3">The sequence shown here is derived from an EMBL/GenBank/DDBJ whole genome shotgun (WGS) entry which is preliminary data.</text>
</comment>
<name>A0ABR1J5U0_9AGAR</name>
<organism evidence="3 4">
    <name type="scientific">Marasmiellus scandens</name>
    <dbReference type="NCBI Taxonomy" id="2682957"/>
    <lineage>
        <taxon>Eukaryota</taxon>
        <taxon>Fungi</taxon>
        <taxon>Dikarya</taxon>
        <taxon>Basidiomycota</taxon>
        <taxon>Agaricomycotina</taxon>
        <taxon>Agaricomycetes</taxon>
        <taxon>Agaricomycetidae</taxon>
        <taxon>Agaricales</taxon>
        <taxon>Marasmiineae</taxon>
        <taxon>Omphalotaceae</taxon>
        <taxon>Marasmiellus</taxon>
    </lineage>
</organism>
<accession>A0ABR1J5U0</accession>
<sequence>MSEAAPVNLKLVLGPVVVSGLVNAFLFGIVVVQFLDYYAAKFKDGRLITALVVWVGVVDFVTTCTSSSLLWHYFVDNFSNSAAAFSTPWQYNMIPIFSSFISVPVQHFLGYRIYRFSESRILFAFFSLLSLGQAGLAFASSIGALLAPNVEENRKLIPVADSWLALAVACDGGITLMLSYYLSKSRTGRRATDRAISKLIRTSVETALPVTLFCICDLATLTSLPNSNLHLMFALPMARLYTNTLMTTLNTRSTIRKNLVNNGFSSFFPQTNQDETIRFRVEGQKDTLGSTQNDEDQTNDNRGNAMKLRVSAEGNADHWVRSKPNHQTEECELSPL</sequence>
<reference evidence="3 4" key="1">
    <citation type="submission" date="2024-01" db="EMBL/GenBank/DDBJ databases">
        <title>A draft genome for the cacao thread blight pathogen Marasmiellus scandens.</title>
        <authorList>
            <person name="Baruah I.K."/>
            <person name="Leung J."/>
            <person name="Bukari Y."/>
            <person name="Amoako-Attah I."/>
            <person name="Meinhardt L.W."/>
            <person name="Bailey B.A."/>
            <person name="Cohen S.P."/>
        </authorList>
    </citation>
    <scope>NUCLEOTIDE SEQUENCE [LARGE SCALE GENOMIC DNA]</scope>
    <source>
        <strain evidence="3 4">GH-19</strain>
    </source>
</reference>
<evidence type="ECO:0000259" key="2">
    <source>
        <dbReference type="Pfam" id="PF20152"/>
    </source>
</evidence>
<dbReference type="Pfam" id="PF20152">
    <property type="entry name" value="DUF6534"/>
    <property type="match status" value="1"/>
</dbReference>
<keyword evidence="1" id="KW-0472">Membrane</keyword>
<evidence type="ECO:0000313" key="3">
    <source>
        <dbReference type="EMBL" id="KAK7451677.1"/>
    </source>
</evidence>
<keyword evidence="1" id="KW-1133">Transmembrane helix</keyword>
<keyword evidence="1" id="KW-0812">Transmembrane</keyword>
<evidence type="ECO:0000256" key="1">
    <source>
        <dbReference type="SAM" id="Phobius"/>
    </source>
</evidence>
<feature type="transmembrane region" description="Helical" evidence="1">
    <location>
        <begin position="121"/>
        <end position="143"/>
    </location>
</feature>
<feature type="transmembrane region" description="Helical" evidence="1">
    <location>
        <begin position="163"/>
        <end position="183"/>
    </location>
</feature>
<evidence type="ECO:0000313" key="4">
    <source>
        <dbReference type="Proteomes" id="UP001498398"/>
    </source>
</evidence>
<dbReference type="Proteomes" id="UP001498398">
    <property type="component" value="Unassembled WGS sequence"/>
</dbReference>
<dbReference type="PANTHER" id="PTHR40465:SF1">
    <property type="entry name" value="DUF6534 DOMAIN-CONTAINING PROTEIN"/>
    <property type="match status" value="1"/>
</dbReference>
<feature type="transmembrane region" description="Helical" evidence="1">
    <location>
        <begin position="94"/>
        <end position="114"/>
    </location>
</feature>
<feature type="transmembrane region" description="Helical" evidence="1">
    <location>
        <begin position="12"/>
        <end position="35"/>
    </location>
</feature>
<dbReference type="EMBL" id="JBANRG010000030">
    <property type="protein sequence ID" value="KAK7451677.1"/>
    <property type="molecule type" value="Genomic_DNA"/>
</dbReference>
<dbReference type="PANTHER" id="PTHR40465">
    <property type="entry name" value="CHROMOSOME 1, WHOLE GENOME SHOTGUN SEQUENCE"/>
    <property type="match status" value="1"/>
</dbReference>
<dbReference type="InterPro" id="IPR045339">
    <property type="entry name" value="DUF6534"/>
</dbReference>
<keyword evidence="4" id="KW-1185">Reference proteome</keyword>
<proteinExistence type="predicted"/>
<feature type="domain" description="DUF6534" evidence="2">
    <location>
        <begin position="167"/>
        <end position="253"/>
    </location>
</feature>